<evidence type="ECO:0000313" key="2">
    <source>
        <dbReference type="Proteomes" id="UP001595755"/>
    </source>
</evidence>
<organism evidence="1 2">
    <name type="scientific">Cohnella boryungensis</name>
    <dbReference type="NCBI Taxonomy" id="768479"/>
    <lineage>
        <taxon>Bacteria</taxon>
        <taxon>Bacillati</taxon>
        <taxon>Bacillota</taxon>
        <taxon>Bacilli</taxon>
        <taxon>Bacillales</taxon>
        <taxon>Paenibacillaceae</taxon>
        <taxon>Cohnella</taxon>
    </lineage>
</organism>
<dbReference type="Gene3D" id="2.60.120.260">
    <property type="entry name" value="Galactose-binding domain-like"/>
    <property type="match status" value="1"/>
</dbReference>
<name>A0ABV8SGW5_9BACL</name>
<dbReference type="Pfam" id="PF17132">
    <property type="entry name" value="Glyco_hydro_106"/>
    <property type="match status" value="1"/>
</dbReference>
<dbReference type="PANTHER" id="PTHR36848:SF2">
    <property type="entry name" value="SECRETED PROTEIN"/>
    <property type="match status" value="1"/>
</dbReference>
<gene>
    <name evidence="1" type="ORF">ACFO1S_24010</name>
</gene>
<dbReference type="PANTHER" id="PTHR36848">
    <property type="entry name" value="DNA-BINDING PROTEIN (PUTATIVE SECRETED PROTEIN)-RELATED"/>
    <property type="match status" value="1"/>
</dbReference>
<dbReference type="Proteomes" id="UP001595755">
    <property type="component" value="Unassembled WGS sequence"/>
</dbReference>
<comment type="caution">
    <text evidence="1">The sequence shown here is derived from an EMBL/GenBank/DDBJ whole genome shotgun (WGS) entry which is preliminary data.</text>
</comment>
<sequence length="1053" mass="120925">MKREFSDPSPEYRPQPFWFLNHDYKKDELAWQLEEMKRQGVGGVVLHSRHGKSAEYMSREYLDMLAFCAEECKKRDMVVWLYDEDNWPSGTFGGKLTRRHPEYRMRYLRLEERRHEGAEKVRLDFRDEENNELIAILAYRVLREEGERVVLAKEPYEITHLRSQDWTPPQSGKYVILACWECEIAEKVTFGAGYYLDTMNPEAVHAFVNVGYEPFLELREHFGRTIQGVFTDEPGLMIHDGFFGTEAIRTSVRTLNDNLPGYVLGWTRNMLSRFEAEEGYSLRPLLGALLYELDEVSHTVREHYYGALTRWYVDAYHGTLSRWCETRGLAYIGHTLEEPLWGQARSQGNQTRVLQQFHYPGVDYLTKGIGTKENPYRILSVKCASSVARLEGKRRVVCEAFGASDHGYSMRDRRMDANFMAFLGVNLFIPHAFYYSFEGYRKTDFPQTEFYHAPHWDHYRSFADYTGRLCMLGSLGKSVSKILLLSPIHTVYQEMFRDGKAFKSLRADELFSYLSDRLIRNRLDFEYADECQIEEGTASEAGLTFPNCEGEFPIVMLPAMKVMGLDTARKLNAFVRSGGLLIALEELPVHSTFVANDPELAQEIDSLFPSTVGEGGWHAYGDGRTLFMTSEQLRGDDTAGLCEELRRRLEDEDPAKPWIVPPSSAEQVVITGKRMADRLFTWILNWSDLPGRLQYRSPSGEGLQEWELETGRIRSLNEQELLQFELAPGQLRIVAQTFEEAPQEPASGYRQSSLRTIDLSPEWSFEPEDGNALILDRWEVTMNDRQARMPVRMPGQVNTFRKTIQVRDEWIEAQTGIERGQAKPRERKRGVYLVLDDLKQEIQSHIGFLSRRRSVEIFVNGERLPALEPAQWQDRFYRWAEISALLRGGDNTIEILIFSLLEPMPNFAFPAFLTGDFSVTDDEALTVPAARLSGYWTDRGYPYLSGKGVYSQTFEWQPEPAAGGSGGREISVELEVEEVRETARLRVNGKDAGVRLWPPYRWDVTPWIVPGRNRIELQVANTLDNIYSKNVIPSGIGGQARLTVSSTSLGASR</sequence>
<protein>
    <submittedName>
        <fullName evidence="1">Glycosyl hydrolase</fullName>
    </submittedName>
</protein>
<dbReference type="GO" id="GO:0016787">
    <property type="term" value="F:hydrolase activity"/>
    <property type="evidence" value="ECO:0007669"/>
    <property type="project" value="UniProtKB-KW"/>
</dbReference>
<reference evidence="2" key="1">
    <citation type="journal article" date="2019" name="Int. J. Syst. Evol. Microbiol.">
        <title>The Global Catalogue of Microorganisms (GCM) 10K type strain sequencing project: providing services to taxonomists for standard genome sequencing and annotation.</title>
        <authorList>
            <consortium name="The Broad Institute Genomics Platform"/>
            <consortium name="The Broad Institute Genome Sequencing Center for Infectious Disease"/>
            <person name="Wu L."/>
            <person name="Ma J."/>
        </authorList>
    </citation>
    <scope>NUCLEOTIDE SEQUENCE [LARGE SCALE GENOMIC DNA]</scope>
    <source>
        <strain evidence="2">CGMCC 4.1641</strain>
    </source>
</reference>
<dbReference type="SUPFAM" id="SSF49785">
    <property type="entry name" value="Galactose-binding domain-like"/>
    <property type="match status" value="1"/>
</dbReference>
<evidence type="ECO:0000313" key="1">
    <source>
        <dbReference type="EMBL" id="MFC4306490.1"/>
    </source>
</evidence>
<keyword evidence="2" id="KW-1185">Reference proteome</keyword>
<accession>A0ABV8SGW5</accession>
<dbReference type="CDD" id="cd03143">
    <property type="entry name" value="A4_beta-galactosidase_middle_domain"/>
    <property type="match status" value="1"/>
</dbReference>
<dbReference type="EMBL" id="JBHSED010000065">
    <property type="protein sequence ID" value="MFC4306490.1"/>
    <property type="molecule type" value="Genomic_DNA"/>
</dbReference>
<dbReference type="InterPro" id="IPR008979">
    <property type="entry name" value="Galactose-bd-like_sf"/>
</dbReference>
<keyword evidence="1" id="KW-0378">Hydrolase</keyword>
<dbReference type="InterPro" id="IPR053161">
    <property type="entry name" value="Ulvan_degrading_GH"/>
</dbReference>
<proteinExistence type="predicted"/>